<feature type="transmembrane region" description="Helical" evidence="5">
    <location>
        <begin position="195"/>
        <end position="217"/>
    </location>
</feature>
<comment type="caution">
    <text evidence="7">The sequence shown here is derived from an EMBL/GenBank/DDBJ whole genome shotgun (WGS) entry which is preliminary data.</text>
</comment>
<dbReference type="EMBL" id="DVOS01000045">
    <property type="protein sequence ID" value="HIV23325.1"/>
    <property type="molecule type" value="Genomic_DNA"/>
</dbReference>
<evidence type="ECO:0000256" key="1">
    <source>
        <dbReference type="ARBA" id="ARBA00004141"/>
    </source>
</evidence>
<comment type="subcellular location">
    <subcellularLocation>
        <location evidence="1">Membrane</location>
        <topology evidence="1">Multi-pass membrane protein</topology>
    </subcellularLocation>
</comment>
<reference evidence="7" key="1">
    <citation type="submission" date="2020-10" db="EMBL/GenBank/DDBJ databases">
        <authorList>
            <person name="Gilroy R."/>
        </authorList>
    </citation>
    <scope>NUCLEOTIDE SEQUENCE</scope>
    <source>
        <strain evidence="7">ChiBcec6-7307</strain>
    </source>
</reference>
<dbReference type="GO" id="GO:0016020">
    <property type="term" value="C:membrane"/>
    <property type="evidence" value="ECO:0007669"/>
    <property type="project" value="UniProtKB-SubCell"/>
</dbReference>
<evidence type="ECO:0000256" key="2">
    <source>
        <dbReference type="ARBA" id="ARBA00022692"/>
    </source>
</evidence>
<name>A0A9D1NYS0_9FIRM</name>
<evidence type="ECO:0000313" key="8">
    <source>
        <dbReference type="Proteomes" id="UP000886889"/>
    </source>
</evidence>
<feature type="transmembrane region" description="Helical" evidence="5">
    <location>
        <begin position="383"/>
        <end position="407"/>
    </location>
</feature>
<reference evidence="7" key="2">
    <citation type="journal article" date="2021" name="PeerJ">
        <title>Extensive microbial diversity within the chicken gut microbiome revealed by metagenomics and culture.</title>
        <authorList>
            <person name="Gilroy R."/>
            <person name="Ravi A."/>
            <person name="Getino M."/>
            <person name="Pursley I."/>
            <person name="Horton D.L."/>
            <person name="Alikhan N.F."/>
            <person name="Baker D."/>
            <person name="Gharbi K."/>
            <person name="Hall N."/>
            <person name="Watson M."/>
            <person name="Adriaenssens E.M."/>
            <person name="Foster-Nyarko E."/>
            <person name="Jarju S."/>
            <person name="Secka A."/>
            <person name="Antonio M."/>
            <person name="Oren A."/>
            <person name="Chaudhuri R.R."/>
            <person name="La Ragione R."/>
            <person name="Hildebrand F."/>
            <person name="Pallen M.J."/>
        </authorList>
    </citation>
    <scope>NUCLEOTIDE SEQUENCE</scope>
    <source>
        <strain evidence="7">ChiBcec6-7307</strain>
    </source>
</reference>
<feature type="transmembrane region" description="Helical" evidence="5">
    <location>
        <begin position="238"/>
        <end position="260"/>
    </location>
</feature>
<dbReference type="Pfam" id="PF12698">
    <property type="entry name" value="ABC2_membrane_3"/>
    <property type="match status" value="1"/>
</dbReference>
<dbReference type="AlphaFoldDB" id="A0A9D1NYS0"/>
<feature type="transmembrane region" description="Helical" evidence="5">
    <location>
        <begin position="296"/>
        <end position="318"/>
    </location>
</feature>
<evidence type="ECO:0000259" key="6">
    <source>
        <dbReference type="Pfam" id="PF12698"/>
    </source>
</evidence>
<evidence type="ECO:0000256" key="3">
    <source>
        <dbReference type="ARBA" id="ARBA00022989"/>
    </source>
</evidence>
<accession>A0A9D1NYS0</accession>
<proteinExistence type="predicted"/>
<evidence type="ECO:0000256" key="4">
    <source>
        <dbReference type="ARBA" id="ARBA00023136"/>
    </source>
</evidence>
<keyword evidence="2 5" id="KW-0812">Transmembrane</keyword>
<dbReference type="InterPro" id="IPR013525">
    <property type="entry name" value="ABC2_TM"/>
</dbReference>
<dbReference type="Proteomes" id="UP000886889">
    <property type="component" value="Unassembled WGS sequence"/>
</dbReference>
<feature type="domain" description="ABC-2 type transporter transmembrane" evidence="6">
    <location>
        <begin position="29"/>
        <end position="397"/>
    </location>
</feature>
<organism evidence="7 8">
    <name type="scientific">Candidatus Merdiplasma excrementigallinarum</name>
    <dbReference type="NCBI Taxonomy" id="2840864"/>
    <lineage>
        <taxon>Bacteria</taxon>
        <taxon>Bacillati</taxon>
        <taxon>Bacillota</taxon>
        <taxon>Clostridia</taxon>
        <taxon>Lachnospirales</taxon>
        <taxon>Lachnospiraceae</taxon>
        <taxon>Lachnospiraceae incertae sedis</taxon>
        <taxon>Candidatus Merdiplasma</taxon>
    </lineage>
</organism>
<feature type="transmembrane region" description="Helical" evidence="5">
    <location>
        <begin position="330"/>
        <end position="349"/>
    </location>
</feature>
<evidence type="ECO:0000313" key="7">
    <source>
        <dbReference type="EMBL" id="HIV23325.1"/>
    </source>
</evidence>
<sequence>MRWSREALRGTMKVFRFSLSQQLKSRANIITFVILFLLAAGAIPFMALTSGKGSVSASDIQAVYVENETGYELDFGEAAQLDETFRETAFETADFGTEDYQDRLEKDQVFVRMEEGTAGYGIDLYTREDSSLDQEDLSPLEKVLQTMFENARLRAAGASAGELEQLGTARVEVVSAEEFLNPQETDWETGFTVQYAYAIVVLMLCLFSSAYVVRAIAEEKSSRLVELLMVSVRPLALLLGKVLAMMSLILILIAVLLLGAGVSYGVTGRFLDVSGISLTGMLGAGAESLRLGPGLAAVAVISLLLGYLTFSLLAGLAGCCCDSMDDVEGANMKVVLAVMAGYLVSCIAGTMSGTGISLFVSLFPLVSIFCAPVQFALGNIGLGILILSWLLQVLVIAGMAVFSARVYNDLIIYRGSRVGFGKLLAMAGKKGGRKE</sequence>
<gene>
    <name evidence="7" type="ORF">IAC80_05235</name>
</gene>
<keyword evidence="4 5" id="KW-0472">Membrane</keyword>
<protein>
    <submittedName>
        <fullName evidence="7">ABC transporter permease</fullName>
    </submittedName>
</protein>
<keyword evidence="3 5" id="KW-1133">Transmembrane helix</keyword>
<evidence type="ECO:0000256" key="5">
    <source>
        <dbReference type="SAM" id="Phobius"/>
    </source>
</evidence>
<dbReference type="GO" id="GO:0140359">
    <property type="term" value="F:ABC-type transporter activity"/>
    <property type="evidence" value="ECO:0007669"/>
    <property type="project" value="InterPro"/>
</dbReference>